<sequence>MLPLAQAGYYVVAIDQRGYGRTTGWDNSGFSKVDLSQFTLTNLVRDKVILVNALGYRKVHCVIGHDFGAVASSMCALMRPDMFESVVMMSHPFKEHAPLPFDIAHDESSASQPAQDIQKELRDLPEPRKHYKWYNSTAAAALHWSVPPQGLHTFLRGYIHVKSADWRGNNPHPLKAWEASELAVMPHYYIMPLHSSMPEVVAALMEDEDPDKTTIWMPEEDLSVYVQEWNRTGFQGALNWYKSRTDPALMKDTYLFAGKKIEVPATFISGEKDWGNYQEPGALEDYPQSCLKFRGVKFIKGAGHWPQQEQPEKVVEEILSFLKEL</sequence>
<evidence type="ECO:0000313" key="2">
    <source>
        <dbReference type="EMBL" id="OCL11427.1"/>
    </source>
</evidence>
<dbReference type="OrthoDB" id="408373at2759"/>
<dbReference type="PANTHER" id="PTHR43329">
    <property type="entry name" value="EPOXIDE HYDROLASE"/>
    <property type="match status" value="1"/>
</dbReference>
<protein>
    <submittedName>
        <fullName evidence="2">Alpha/beta-hydrolase</fullName>
    </submittedName>
</protein>
<dbReference type="AlphaFoldDB" id="A0A8E2F6F6"/>
<proteinExistence type="predicted"/>
<dbReference type="InterPro" id="IPR029058">
    <property type="entry name" value="AB_hydrolase_fold"/>
</dbReference>
<keyword evidence="3" id="KW-1185">Reference proteome</keyword>
<accession>A0A8E2F6F6</accession>
<dbReference type="EMBL" id="KV749045">
    <property type="protein sequence ID" value="OCL11427.1"/>
    <property type="molecule type" value="Genomic_DNA"/>
</dbReference>
<feature type="domain" description="AB hydrolase-1" evidence="1">
    <location>
        <begin position="4"/>
        <end position="307"/>
    </location>
</feature>
<gene>
    <name evidence="2" type="ORF">AOQ84DRAFT_353049</name>
</gene>
<dbReference type="SUPFAM" id="SSF53474">
    <property type="entry name" value="alpha/beta-Hydrolases"/>
    <property type="match status" value="1"/>
</dbReference>
<reference evidence="2 3" key="1">
    <citation type="journal article" date="2016" name="Nat. Commun.">
        <title>Ectomycorrhizal ecology is imprinted in the genome of the dominant symbiotic fungus Cenococcum geophilum.</title>
        <authorList>
            <consortium name="DOE Joint Genome Institute"/>
            <person name="Peter M."/>
            <person name="Kohler A."/>
            <person name="Ohm R.A."/>
            <person name="Kuo A."/>
            <person name="Krutzmann J."/>
            <person name="Morin E."/>
            <person name="Arend M."/>
            <person name="Barry K.W."/>
            <person name="Binder M."/>
            <person name="Choi C."/>
            <person name="Clum A."/>
            <person name="Copeland A."/>
            <person name="Grisel N."/>
            <person name="Haridas S."/>
            <person name="Kipfer T."/>
            <person name="LaButti K."/>
            <person name="Lindquist E."/>
            <person name="Lipzen A."/>
            <person name="Maire R."/>
            <person name="Meier B."/>
            <person name="Mihaltcheva S."/>
            <person name="Molinier V."/>
            <person name="Murat C."/>
            <person name="Poggeler S."/>
            <person name="Quandt C.A."/>
            <person name="Sperisen C."/>
            <person name="Tritt A."/>
            <person name="Tisserant E."/>
            <person name="Crous P.W."/>
            <person name="Henrissat B."/>
            <person name="Nehls U."/>
            <person name="Egli S."/>
            <person name="Spatafora J.W."/>
            <person name="Grigoriev I.V."/>
            <person name="Martin F.M."/>
        </authorList>
    </citation>
    <scope>NUCLEOTIDE SEQUENCE [LARGE SCALE GENOMIC DNA]</scope>
    <source>
        <strain evidence="2 3">CBS 207.34</strain>
    </source>
</reference>
<organism evidence="2 3">
    <name type="scientific">Glonium stellatum</name>
    <dbReference type="NCBI Taxonomy" id="574774"/>
    <lineage>
        <taxon>Eukaryota</taxon>
        <taxon>Fungi</taxon>
        <taxon>Dikarya</taxon>
        <taxon>Ascomycota</taxon>
        <taxon>Pezizomycotina</taxon>
        <taxon>Dothideomycetes</taxon>
        <taxon>Pleosporomycetidae</taxon>
        <taxon>Gloniales</taxon>
        <taxon>Gloniaceae</taxon>
        <taxon>Glonium</taxon>
    </lineage>
</organism>
<evidence type="ECO:0000259" key="1">
    <source>
        <dbReference type="Pfam" id="PF00561"/>
    </source>
</evidence>
<dbReference type="Pfam" id="PF00561">
    <property type="entry name" value="Abhydrolase_1"/>
    <property type="match status" value="1"/>
</dbReference>
<name>A0A8E2F6F6_9PEZI</name>
<dbReference type="InterPro" id="IPR000073">
    <property type="entry name" value="AB_hydrolase_1"/>
</dbReference>
<keyword evidence="2" id="KW-0378">Hydrolase</keyword>
<evidence type="ECO:0000313" key="3">
    <source>
        <dbReference type="Proteomes" id="UP000250140"/>
    </source>
</evidence>
<dbReference type="GO" id="GO:0016787">
    <property type="term" value="F:hydrolase activity"/>
    <property type="evidence" value="ECO:0007669"/>
    <property type="project" value="UniProtKB-KW"/>
</dbReference>
<dbReference type="Proteomes" id="UP000250140">
    <property type="component" value="Unassembled WGS sequence"/>
</dbReference>
<dbReference type="Gene3D" id="3.40.50.1820">
    <property type="entry name" value="alpha/beta hydrolase"/>
    <property type="match status" value="1"/>
</dbReference>